<dbReference type="Pfam" id="PF13476">
    <property type="entry name" value="AAA_23"/>
    <property type="match status" value="1"/>
</dbReference>
<dbReference type="Proteomes" id="UP000019027">
    <property type="component" value="Chromosome"/>
</dbReference>
<dbReference type="NCBIfam" id="NF045780">
    <property type="entry name" value="TrlF_fam_ATP"/>
    <property type="match status" value="1"/>
</dbReference>
<dbReference type="SUPFAM" id="SSF52540">
    <property type="entry name" value="P-loop containing nucleoside triphosphate hydrolases"/>
    <property type="match status" value="1"/>
</dbReference>
<dbReference type="PANTHER" id="PTHR11059:SF0">
    <property type="entry name" value="DNA REPAIR PROTEIN RECN"/>
    <property type="match status" value="1"/>
</dbReference>
<dbReference type="KEGG" id="ths:TES1_1744"/>
<dbReference type="InterPro" id="IPR027417">
    <property type="entry name" value="P-loop_NTPase"/>
</dbReference>
<comment type="similarity">
    <text evidence="1">Belongs to the RecN family.</text>
</comment>
<keyword evidence="11" id="KW-1185">Reference proteome</keyword>
<dbReference type="HOGENOM" id="CLU_006611_1_0_2"/>
<dbReference type="EMBL" id="CP006965">
    <property type="protein sequence ID" value="AHF81119.1"/>
    <property type="molecule type" value="Genomic_DNA"/>
</dbReference>
<evidence type="ECO:0000313" key="11">
    <source>
        <dbReference type="Proteomes" id="UP000019027"/>
    </source>
</evidence>
<dbReference type="OrthoDB" id="359478at2157"/>
<feature type="coiled-coil region" evidence="8">
    <location>
        <begin position="370"/>
        <end position="414"/>
    </location>
</feature>
<dbReference type="GO" id="GO:0006310">
    <property type="term" value="P:DNA recombination"/>
    <property type="evidence" value="ECO:0007669"/>
    <property type="project" value="InterPro"/>
</dbReference>
<accession>W0I4X7</accession>
<protein>
    <recommendedName>
        <fullName evidence="2">DNA repair protein RecN</fullName>
    </recommendedName>
    <alternativeName>
        <fullName evidence="7">Recombination protein N</fullName>
    </alternativeName>
</protein>
<evidence type="ECO:0000256" key="7">
    <source>
        <dbReference type="ARBA" id="ARBA00033408"/>
    </source>
</evidence>
<keyword evidence="5" id="KW-0067">ATP-binding</keyword>
<keyword evidence="4" id="KW-0227">DNA damage</keyword>
<dbReference type="RefSeq" id="WP_042682121.1">
    <property type="nucleotide sequence ID" value="NZ_CP006965.1"/>
</dbReference>
<dbReference type="InterPro" id="IPR038729">
    <property type="entry name" value="Rad50/SbcC_AAA"/>
</dbReference>
<dbReference type="InterPro" id="IPR054787">
    <property type="entry name" value="TrlF_ATPase"/>
</dbReference>
<evidence type="ECO:0000313" key="10">
    <source>
        <dbReference type="EMBL" id="AHF81119.1"/>
    </source>
</evidence>
<evidence type="ECO:0000256" key="1">
    <source>
        <dbReference type="ARBA" id="ARBA00009441"/>
    </source>
</evidence>
<keyword evidence="6" id="KW-0234">DNA repair</keyword>
<reference evidence="10 11" key="1">
    <citation type="journal article" date="2014" name="Int. J. Syst. Evol. Microbiol.">
        <title>Thermococcus paralvinellae sp. nov. and Thermococcus cleftensis sp. nov. of hyperthermophilic heterotrophs from deep-sea hydrothermal vents.</title>
        <authorList>
            <person name="Hensley S.A."/>
            <person name="Jung J.H."/>
            <person name="Park C.S."/>
            <person name="Holden J.F."/>
        </authorList>
    </citation>
    <scope>NUCLEOTIDE SEQUENCE [LARGE SCALE GENOMIC DNA]</scope>
    <source>
        <strain evidence="10 11">ES1</strain>
    </source>
</reference>
<name>W0I4X7_9EURY</name>
<dbReference type="GeneID" id="24907358"/>
<gene>
    <name evidence="10" type="ORF">TES1_1744</name>
</gene>
<evidence type="ECO:0000256" key="4">
    <source>
        <dbReference type="ARBA" id="ARBA00022763"/>
    </source>
</evidence>
<dbReference type="Gene3D" id="3.40.50.300">
    <property type="entry name" value="P-loop containing nucleotide triphosphate hydrolases"/>
    <property type="match status" value="2"/>
</dbReference>
<feature type="coiled-coil region" evidence="8">
    <location>
        <begin position="199"/>
        <end position="246"/>
    </location>
</feature>
<evidence type="ECO:0000256" key="2">
    <source>
        <dbReference type="ARBA" id="ARBA00021315"/>
    </source>
</evidence>
<dbReference type="InterPro" id="IPR004604">
    <property type="entry name" value="DNA_recomb/repair_RecN"/>
</dbReference>
<dbReference type="AlphaFoldDB" id="W0I4X7"/>
<organism evidence="10 11">
    <name type="scientific">Thermococcus paralvinellae</name>
    <dbReference type="NCBI Taxonomy" id="582419"/>
    <lineage>
        <taxon>Archaea</taxon>
        <taxon>Methanobacteriati</taxon>
        <taxon>Methanobacteriota</taxon>
        <taxon>Thermococci</taxon>
        <taxon>Thermococcales</taxon>
        <taxon>Thermococcaceae</taxon>
        <taxon>Thermococcus</taxon>
    </lineage>
</organism>
<dbReference type="PANTHER" id="PTHR11059">
    <property type="entry name" value="DNA REPAIR PROTEIN RECN"/>
    <property type="match status" value="1"/>
</dbReference>
<dbReference type="GO" id="GO:0006302">
    <property type="term" value="P:double-strand break repair"/>
    <property type="evidence" value="ECO:0007669"/>
    <property type="project" value="InterPro"/>
</dbReference>
<evidence type="ECO:0000256" key="3">
    <source>
        <dbReference type="ARBA" id="ARBA00022741"/>
    </source>
</evidence>
<keyword evidence="3" id="KW-0547">Nucleotide-binding</keyword>
<evidence type="ECO:0000259" key="9">
    <source>
        <dbReference type="Pfam" id="PF13476"/>
    </source>
</evidence>
<evidence type="ECO:0000256" key="6">
    <source>
        <dbReference type="ARBA" id="ARBA00023204"/>
    </source>
</evidence>
<sequence length="658" mass="77075">MSFSDPKCIDEIGKRKTFIKIGDYDFRALKLAFQMHEIRIKLEPIEYTHPRILSIKVRDGKFFKNTEIYFNEGLNSIIGVRGSGKSALIEIIRWVLGKSPISDDQYKQNIIKYVLGNTGKVQVELVGNNGQKYLIEKSIEDNTLYVYDYTGRLTELRDLGGIFDVYYYGQNDLSYYGQNPQKLVELIDNFIGTELIKLRSKEQAKLKEVKELVKKLQELKNVEGELNELKQEKAKLEERKKFFDQRGVSEKLEQQAVYEREDERFRSITRMVQKIRDNILDIKTNVKDTFDRILGSELTKFRPTWKEKYSKLREIVLLKLDEILNEIEAIQKSIETEEFAQFNREFMKIREELHEIKKSLDAEDIDTNYYLDLERELERIGTKINDLEAKLQEKRQLSEELNKKLDELANIRWEIYKLRKEYSSKINESISVIRISVEHKGDKVSFSRFVEDLFRGTGLRESKRMVLVEQFKDGRSLCNSLINETDRIKSILTQNELSKLKKKLEDNEALFKLLTYQPPDKVVIEYKTSDGKFKNIEKLSIGQRATALLSLVLLESNSPVIIDQPEDDIDNNTIYDAIIKKVLEKKQTQQFIFATHNSNIVVLGDSDNVIICKNEDNSFYPDQGSIDKKEIQKQIVNIMEGGKEAFENRKRIYNIWEA</sequence>
<feature type="domain" description="Rad50/SbcC-type AAA" evidence="9">
    <location>
        <begin position="61"/>
        <end position="241"/>
    </location>
</feature>
<dbReference type="GO" id="GO:0016887">
    <property type="term" value="F:ATP hydrolysis activity"/>
    <property type="evidence" value="ECO:0007669"/>
    <property type="project" value="InterPro"/>
</dbReference>
<dbReference type="GO" id="GO:0005524">
    <property type="term" value="F:ATP binding"/>
    <property type="evidence" value="ECO:0007669"/>
    <property type="project" value="UniProtKB-KW"/>
</dbReference>
<evidence type="ECO:0000256" key="5">
    <source>
        <dbReference type="ARBA" id="ARBA00022840"/>
    </source>
</evidence>
<proteinExistence type="inferred from homology"/>
<keyword evidence="8" id="KW-0175">Coiled coil</keyword>
<dbReference type="STRING" id="582419.TES1_1744"/>
<evidence type="ECO:0000256" key="8">
    <source>
        <dbReference type="SAM" id="Coils"/>
    </source>
</evidence>